<keyword evidence="5" id="KW-0804">Transcription</keyword>
<keyword evidence="8" id="KW-1185">Reference proteome</keyword>
<evidence type="ECO:0000313" key="7">
    <source>
        <dbReference type="EMBL" id="PFG28188.1"/>
    </source>
</evidence>
<gene>
    <name evidence="7" type="ORF">ATK06_1288</name>
</gene>
<dbReference type="InterPro" id="IPR051446">
    <property type="entry name" value="HTH_trans_reg/aminotransferase"/>
</dbReference>
<evidence type="ECO:0000313" key="8">
    <source>
        <dbReference type="Proteomes" id="UP000221653"/>
    </source>
</evidence>
<dbReference type="AlphaFoldDB" id="A0A2A9DNA5"/>
<proteinExistence type="inferred from homology"/>
<keyword evidence="2" id="KW-0663">Pyridoxal phosphate</keyword>
<name>A0A2A9DNA5_9CORY</name>
<dbReference type="GO" id="GO:0003700">
    <property type="term" value="F:DNA-binding transcription factor activity"/>
    <property type="evidence" value="ECO:0007669"/>
    <property type="project" value="InterPro"/>
</dbReference>
<evidence type="ECO:0000256" key="1">
    <source>
        <dbReference type="ARBA" id="ARBA00005384"/>
    </source>
</evidence>
<dbReference type="GO" id="GO:0030170">
    <property type="term" value="F:pyridoxal phosphate binding"/>
    <property type="evidence" value="ECO:0007669"/>
    <property type="project" value="InterPro"/>
</dbReference>
<dbReference type="SUPFAM" id="SSF46785">
    <property type="entry name" value="Winged helix' DNA-binding domain"/>
    <property type="match status" value="1"/>
</dbReference>
<evidence type="ECO:0000256" key="3">
    <source>
        <dbReference type="ARBA" id="ARBA00023015"/>
    </source>
</evidence>
<dbReference type="InterPro" id="IPR015421">
    <property type="entry name" value="PyrdxlP-dep_Trfase_major"/>
</dbReference>
<dbReference type="SUPFAM" id="SSF53383">
    <property type="entry name" value="PLP-dependent transferases"/>
    <property type="match status" value="1"/>
</dbReference>
<evidence type="ECO:0000256" key="4">
    <source>
        <dbReference type="ARBA" id="ARBA00023125"/>
    </source>
</evidence>
<dbReference type="PROSITE" id="PS50949">
    <property type="entry name" value="HTH_GNTR"/>
    <property type="match status" value="1"/>
</dbReference>
<evidence type="ECO:0000256" key="2">
    <source>
        <dbReference type="ARBA" id="ARBA00022898"/>
    </source>
</evidence>
<comment type="similarity">
    <text evidence="1">In the C-terminal section; belongs to the class-I pyridoxal-phosphate-dependent aminotransferase family.</text>
</comment>
<dbReference type="RefSeq" id="WP_098389030.1">
    <property type="nucleotide sequence ID" value="NZ_LS483464.1"/>
</dbReference>
<comment type="caution">
    <text evidence="7">The sequence shown here is derived from an EMBL/GenBank/DDBJ whole genome shotgun (WGS) entry which is preliminary data.</text>
</comment>
<reference evidence="7 8" key="1">
    <citation type="submission" date="2017-10" db="EMBL/GenBank/DDBJ databases">
        <title>Sequencing the genomes of 1000 actinobacteria strains.</title>
        <authorList>
            <person name="Klenk H.-P."/>
        </authorList>
    </citation>
    <scope>NUCLEOTIDE SEQUENCE [LARGE SCALE GENOMIC DNA]</scope>
    <source>
        <strain evidence="7 8">DSM 20688</strain>
    </source>
</reference>
<dbReference type="InterPro" id="IPR015424">
    <property type="entry name" value="PyrdxlP-dep_Trfase"/>
</dbReference>
<dbReference type="Gene3D" id="1.10.10.10">
    <property type="entry name" value="Winged helix-like DNA-binding domain superfamily/Winged helix DNA-binding domain"/>
    <property type="match status" value="1"/>
</dbReference>
<dbReference type="CDD" id="cd00609">
    <property type="entry name" value="AAT_like"/>
    <property type="match status" value="1"/>
</dbReference>
<evidence type="ECO:0000259" key="6">
    <source>
        <dbReference type="PROSITE" id="PS50949"/>
    </source>
</evidence>
<feature type="domain" description="HTH gntR-type" evidence="6">
    <location>
        <begin position="6"/>
        <end position="73"/>
    </location>
</feature>
<protein>
    <submittedName>
        <fullName evidence="7">GntR family transcriptional regulator</fullName>
    </submittedName>
</protein>
<evidence type="ECO:0000256" key="5">
    <source>
        <dbReference type="ARBA" id="ARBA00023163"/>
    </source>
</evidence>
<dbReference type="GO" id="GO:0003677">
    <property type="term" value="F:DNA binding"/>
    <property type="evidence" value="ECO:0007669"/>
    <property type="project" value="UniProtKB-KW"/>
</dbReference>
<dbReference type="Pfam" id="PF00155">
    <property type="entry name" value="Aminotran_1_2"/>
    <property type="match status" value="1"/>
</dbReference>
<dbReference type="PANTHER" id="PTHR46577">
    <property type="entry name" value="HTH-TYPE TRANSCRIPTIONAL REGULATORY PROTEIN GABR"/>
    <property type="match status" value="1"/>
</dbReference>
<dbReference type="InterPro" id="IPR036388">
    <property type="entry name" value="WH-like_DNA-bd_sf"/>
</dbReference>
<keyword evidence="4" id="KW-0238">DNA-binding</keyword>
<dbReference type="SMART" id="SM00345">
    <property type="entry name" value="HTH_GNTR"/>
    <property type="match status" value="1"/>
</dbReference>
<dbReference type="PANTHER" id="PTHR46577:SF1">
    <property type="entry name" value="HTH-TYPE TRANSCRIPTIONAL REGULATORY PROTEIN GABR"/>
    <property type="match status" value="1"/>
</dbReference>
<dbReference type="InterPro" id="IPR036390">
    <property type="entry name" value="WH_DNA-bd_sf"/>
</dbReference>
<accession>A0A2A9DNA5</accession>
<dbReference type="InterPro" id="IPR000524">
    <property type="entry name" value="Tscrpt_reg_HTH_GntR"/>
</dbReference>
<dbReference type="Gene3D" id="3.40.640.10">
    <property type="entry name" value="Type I PLP-dependent aspartate aminotransferase-like (Major domain)"/>
    <property type="match status" value="1"/>
</dbReference>
<dbReference type="PRINTS" id="PR00035">
    <property type="entry name" value="HTHGNTR"/>
</dbReference>
<dbReference type="STRING" id="1724.GCA_001044175_01685"/>
<keyword evidence="3" id="KW-0805">Transcription regulation</keyword>
<dbReference type="EMBL" id="PDJF01000001">
    <property type="protein sequence ID" value="PFG28188.1"/>
    <property type="molecule type" value="Genomic_DNA"/>
</dbReference>
<dbReference type="CDD" id="cd07377">
    <property type="entry name" value="WHTH_GntR"/>
    <property type="match status" value="1"/>
</dbReference>
<organism evidence="7 8">
    <name type="scientific">Corynebacterium renale</name>
    <dbReference type="NCBI Taxonomy" id="1724"/>
    <lineage>
        <taxon>Bacteria</taxon>
        <taxon>Bacillati</taxon>
        <taxon>Actinomycetota</taxon>
        <taxon>Actinomycetes</taxon>
        <taxon>Mycobacteriales</taxon>
        <taxon>Corynebacteriaceae</taxon>
        <taxon>Corynebacterium</taxon>
    </lineage>
</organism>
<dbReference type="Pfam" id="PF00392">
    <property type="entry name" value="GntR"/>
    <property type="match status" value="1"/>
</dbReference>
<dbReference type="OrthoDB" id="199743at2"/>
<dbReference type="Proteomes" id="UP000221653">
    <property type="component" value="Unassembled WGS sequence"/>
</dbReference>
<sequence length="426" mass="45821">MDRSQGNLPGQIVGRIRDDIASGVLRPGDRIASTRTMAAELGVSRATVVAAYEQLEGEGYVETSPAGTWVHPAMRAVLAGAAEEVPRTLPPEQRRAPRIDLRPGHPDTSVLASTTWRAAWRQAAAEPPSYVPREGIPRLRELVADHIRRARGVAVDPRRVFITAGSRHGVSALVAALGQNVTVGVEDPTYPSLVGVVRRGGHSVVTDWTSANAVLVTPSHQFPHGHVMPAPERIELVDWARTHNTLVIEDDFDAELRFQGEPLPSLMAISPEVASIGSFAKTLSPALGLGYVVVPPSLIDALRPHLAPVSGLAQVALANFMAEDGLSRHITRMRSAYRRRRDIALEIFGSRAVPMDGGLNLIVELSSVGEEESVLARAAARGMAVRGFSTYWSSPASRAGIVVGLGGGTEKQLGRWMTQLRELLPR</sequence>
<dbReference type="InterPro" id="IPR004839">
    <property type="entry name" value="Aminotransferase_I/II_large"/>
</dbReference>